<name>A0A978VTN2_ZIZJJ</name>
<dbReference type="SUPFAM" id="SSF48264">
    <property type="entry name" value="Cytochrome P450"/>
    <property type="match status" value="1"/>
</dbReference>
<keyword evidence="6" id="KW-0408">Iron</keyword>
<evidence type="ECO:0000256" key="2">
    <source>
        <dbReference type="ARBA" id="ARBA00010617"/>
    </source>
</evidence>
<evidence type="ECO:0000256" key="3">
    <source>
        <dbReference type="ARBA" id="ARBA00022617"/>
    </source>
</evidence>
<proteinExistence type="inferred from homology"/>
<evidence type="ECO:0000256" key="1">
    <source>
        <dbReference type="ARBA" id="ARBA00001971"/>
    </source>
</evidence>
<dbReference type="InterPro" id="IPR036396">
    <property type="entry name" value="Cyt_P450_sf"/>
</dbReference>
<dbReference type="Gene3D" id="1.10.630.10">
    <property type="entry name" value="Cytochrome P450"/>
    <property type="match status" value="1"/>
</dbReference>
<protein>
    <submittedName>
        <fullName evidence="8">Uncharacterized protein</fullName>
    </submittedName>
</protein>
<accession>A0A978VTN2</accession>
<evidence type="ECO:0000313" key="9">
    <source>
        <dbReference type="Proteomes" id="UP000813462"/>
    </source>
</evidence>
<evidence type="ECO:0000256" key="7">
    <source>
        <dbReference type="ARBA" id="ARBA00023033"/>
    </source>
</evidence>
<comment type="similarity">
    <text evidence="2">Belongs to the cytochrome P450 family.</text>
</comment>
<keyword evidence="3" id="KW-0349">Heme</keyword>
<dbReference type="EMBL" id="JAEACU010000002">
    <property type="protein sequence ID" value="KAH7542177.1"/>
    <property type="molecule type" value="Genomic_DNA"/>
</dbReference>
<comment type="cofactor">
    <cofactor evidence="1">
        <name>heme</name>
        <dbReference type="ChEBI" id="CHEBI:30413"/>
    </cofactor>
</comment>
<evidence type="ECO:0000256" key="5">
    <source>
        <dbReference type="ARBA" id="ARBA00023002"/>
    </source>
</evidence>
<dbReference type="PANTHER" id="PTHR47944">
    <property type="entry name" value="CYTOCHROME P450 98A9"/>
    <property type="match status" value="1"/>
</dbReference>
<evidence type="ECO:0000313" key="8">
    <source>
        <dbReference type="EMBL" id="KAH7542177.1"/>
    </source>
</evidence>
<reference evidence="8" key="1">
    <citation type="journal article" date="2021" name="Front. Plant Sci.">
        <title>Chromosome-Scale Genome Assembly for Chinese Sour Jujube and Insights Into Its Genome Evolution and Domestication Signature.</title>
        <authorList>
            <person name="Shen L.-Y."/>
            <person name="Luo H."/>
            <person name="Wang X.-L."/>
            <person name="Wang X.-M."/>
            <person name="Qiu X.-J."/>
            <person name="Liu H."/>
            <person name="Zhou S.-S."/>
            <person name="Jia K.-H."/>
            <person name="Nie S."/>
            <person name="Bao Y.-T."/>
            <person name="Zhang R.-G."/>
            <person name="Yun Q.-Z."/>
            <person name="Chai Y.-H."/>
            <person name="Lu J.-Y."/>
            <person name="Li Y."/>
            <person name="Zhao S.-W."/>
            <person name="Mao J.-F."/>
            <person name="Jia S.-G."/>
            <person name="Mao Y.-M."/>
        </authorList>
    </citation>
    <scope>NUCLEOTIDE SEQUENCE</scope>
    <source>
        <strain evidence="8">AT0</strain>
        <tissue evidence="8">Leaf</tissue>
    </source>
</reference>
<dbReference type="GO" id="GO:0016705">
    <property type="term" value="F:oxidoreductase activity, acting on paired donors, with incorporation or reduction of molecular oxygen"/>
    <property type="evidence" value="ECO:0007669"/>
    <property type="project" value="InterPro"/>
</dbReference>
<keyword evidence="5" id="KW-0560">Oxidoreductase</keyword>
<dbReference type="AlphaFoldDB" id="A0A978VTN2"/>
<evidence type="ECO:0000256" key="4">
    <source>
        <dbReference type="ARBA" id="ARBA00022723"/>
    </source>
</evidence>
<dbReference type="InterPro" id="IPR001128">
    <property type="entry name" value="Cyt_P450"/>
</dbReference>
<keyword evidence="7" id="KW-0503">Monooxygenase</keyword>
<keyword evidence="4" id="KW-0479">Metal-binding</keyword>
<sequence>MLKAMHESSSRGEAMVVSELLSFAIANMISQVIVSRRLFETVGSEFNEFKEMVVELMTLAGFFNVEDCIPSMAWMDLQGIEGKMKKLHKRFEVRLVKTIKEHADSADKRKGKPDLLDMLMANHENSNAEGERLSMTNIKALLLVRLFSLQFTNSSPARTLIHSFDWKLPDDVVDLNMDESFGLTLQKSLPLSALVSPRLPLSAYACQIIC</sequence>
<dbReference type="PANTHER" id="PTHR47944:SF18">
    <property type="entry name" value="FLAVONOID 3'-MONOOXYGENASE"/>
    <property type="match status" value="1"/>
</dbReference>
<evidence type="ECO:0000256" key="6">
    <source>
        <dbReference type="ARBA" id="ARBA00023004"/>
    </source>
</evidence>
<organism evidence="8 9">
    <name type="scientific">Ziziphus jujuba var. spinosa</name>
    <dbReference type="NCBI Taxonomy" id="714518"/>
    <lineage>
        <taxon>Eukaryota</taxon>
        <taxon>Viridiplantae</taxon>
        <taxon>Streptophyta</taxon>
        <taxon>Embryophyta</taxon>
        <taxon>Tracheophyta</taxon>
        <taxon>Spermatophyta</taxon>
        <taxon>Magnoliopsida</taxon>
        <taxon>eudicotyledons</taxon>
        <taxon>Gunneridae</taxon>
        <taxon>Pentapetalae</taxon>
        <taxon>rosids</taxon>
        <taxon>fabids</taxon>
        <taxon>Rosales</taxon>
        <taxon>Rhamnaceae</taxon>
        <taxon>Paliureae</taxon>
        <taxon>Ziziphus</taxon>
    </lineage>
</organism>
<comment type="caution">
    <text evidence="8">The sequence shown here is derived from an EMBL/GenBank/DDBJ whole genome shotgun (WGS) entry which is preliminary data.</text>
</comment>
<dbReference type="Pfam" id="PF00067">
    <property type="entry name" value="p450"/>
    <property type="match status" value="1"/>
</dbReference>
<dbReference type="GO" id="GO:0020037">
    <property type="term" value="F:heme binding"/>
    <property type="evidence" value="ECO:0007669"/>
    <property type="project" value="InterPro"/>
</dbReference>
<dbReference type="GO" id="GO:0004497">
    <property type="term" value="F:monooxygenase activity"/>
    <property type="evidence" value="ECO:0007669"/>
    <property type="project" value="UniProtKB-KW"/>
</dbReference>
<dbReference type="GO" id="GO:0005506">
    <property type="term" value="F:iron ion binding"/>
    <property type="evidence" value="ECO:0007669"/>
    <property type="project" value="InterPro"/>
</dbReference>
<dbReference type="Proteomes" id="UP000813462">
    <property type="component" value="Unassembled WGS sequence"/>
</dbReference>
<gene>
    <name evidence="8" type="ORF">FEM48_Zijuj02G0045500</name>
</gene>